<proteinExistence type="predicted"/>
<dbReference type="PROSITE" id="PS51257">
    <property type="entry name" value="PROKAR_LIPOPROTEIN"/>
    <property type="match status" value="1"/>
</dbReference>
<gene>
    <name evidence="1" type="ORF">N478_10385</name>
</gene>
<dbReference type="AlphaFoldDB" id="A0A162BBY3"/>
<dbReference type="RefSeq" id="WP_063379808.1">
    <property type="nucleotide sequence ID" value="NZ_AUXX01000003.1"/>
</dbReference>
<organism evidence="1 2">
    <name type="scientific">Pseudoalteromonas luteoviolacea S4060-1</name>
    <dbReference type="NCBI Taxonomy" id="1365257"/>
    <lineage>
        <taxon>Bacteria</taxon>
        <taxon>Pseudomonadati</taxon>
        <taxon>Pseudomonadota</taxon>
        <taxon>Gammaproteobacteria</taxon>
        <taxon>Alteromonadales</taxon>
        <taxon>Pseudoalteromonadaceae</taxon>
        <taxon>Pseudoalteromonas</taxon>
    </lineage>
</organism>
<comment type="caution">
    <text evidence="1">The sequence shown here is derived from an EMBL/GenBank/DDBJ whole genome shotgun (WGS) entry which is preliminary data.</text>
</comment>
<evidence type="ECO:0008006" key="3">
    <source>
        <dbReference type="Google" id="ProtNLM"/>
    </source>
</evidence>
<dbReference type="EMBL" id="AUXX01000003">
    <property type="protein sequence ID" value="KZN69895.1"/>
    <property type="molecule type" value="Genomic_DNA"/>
</dbReference>
<name>A0A162BBY3_9GAMM</name>
<protein>
    <recommendedName>
        <fullName evidence="3">Lipoprotein</fullName>
    </recommendedName>
</protein>
<accession>A0A162BBY3</accession>
<reference evidence="1 2" key="1">
    <citation type="submission" date="2013-07" db="EMBL/GenBank/DDBJ databases">
        <title>Comparative Genomic and Metabolomic Analysis of Twelve Strains of Pseudoalteromonas luteoviolacea.</title>
        <authorList>
            <person name="Vynne N.G."/>
            <person name="Mansson M."/>
            <person name="Gram L."/>
        </authorList>
    </citation>
    <scope>NUCLEOTIDE SEQUENCE [LARGE SCALE GENOMIC DNA]</scope>
    <source>
        <strain evidence="1 2">S4060-1</strain>
    </source>
</reference>
<evidence type="ECO:0000313" key="1">
    <source>
        <dbReference type="EMBL" id="KZN69895.1"/>
    </source>
</evidence>
<dbReference type="Proteomes" id="UP000076661">
    <property type="component" value="Unassembled WGS sequence"/>
</dbReference>
<evidence type="ECO:0000313" key="2">
    <source>
        <dbReference type="Proteomes" id="UP000076661"/>
    </source>
</evidence>
<dbReference type="PATRIC" id="fig|1365257.3.peg.459"/>
<sequence>MFKKQALIGALTLLLVACQTTQKANRPANASDYENDLTAPKLAGELLLVDRKVFDQPEYGMSLKYVDESFPEDFVTVYIYPIAKTNWSDTEKVVAEELQFVMDEVEAAKKLGKYQEIQPATMQMVQFETQGKQFLGKQAQFVMQTHDGAEYHSEAYVFIAEDKYIKFRLSFPKHTARENTGIDIVKSILPEIEVPKESEYMYALRESHRKEMIQKLMKLLMDNAKSDQS</sequence>